<sequence length="619" mass="63999">MIHPVVEKLAPLSGRRCAVAGTSTAARVVRDHLRRLGGDVAAAGAEDEDGETAGGDGAEDHCPEGPGPAPAARAWTHGPFGTAGTVVRWADVLPADLVHDEASAQAVCGIMQVHGRRHGRPRALPLDVAGTAAGVLGTIGLLSQLACADPDAGRQAAATGVDRAALLLTAHYLAVASADSGLPDCGPGGPPFRSLDGVWFEIEALQAEPWARFWAALGASREAARDGWRSFAARFSVAAAPLPPELHTAVRRPWDEVRRLAGQYGVSICPITTIAERRRELGLDGTAEPPDPWLLRSGPAPDTSTSTSGAAAVPPAAPRSGARPERGPLGGLVVLEAGRRIQGPLAAHLLRLLGAEVIRVEPPGGDPMRGMPPLCGDHSAVWLALNHGKDAVEVDIKSERGRRELLAAVRGADVFLHNWAPGAAERLGLDGAALHRVNPALVYAHTSGWSDAVPAPPLGTDFMVQARSGVADALRHDPGEPPRPTLMTVLDSLGGMLGAEAVVAGLLHRRLTGRGSAVESSLLSAATLLLDPVLRSGRPPDGRRPDPVPAADGWTTLPDADPSGPPARRAGHDGPAIPVTTSLRAADLCGPLAAVLTTSVHGCVLPPSPWSAGPTRIRR</sequence>
<feature type="region of interest" description="Disordered" evidence="1">
    <location>
        <begin position="533"/>
        <end position="578"/>
    </location>
</feature>
<dbReference type="SUPFAM" id="SSF89796">
    <property type="entry name" value="CoA-transferase family III (CaiB/BaiF)"/>
    <property type="match status" value="2"/>
</dbReference>
<dbReference type="InterPro" id="IPR003673">
    <property type="entry name" value="CoA-Trfase_fam_III"/>
</dbReference>
<accession>I3NN50</accession>
<dbReference type="Gene3D" id="3.40.50.10540">
    <property type="entry name" value="Crotonobetainyl-coa:carnitine coa-transferase, domain 1"/>
    <property type="match status" value="1"/>
</dbReference>
<organism evidence="2">
    <name type="scientific">Streptomyces sp. TP-A2060</name>
    <dbReference type="NCBI Taxonomy" id="991125"/>
    <lineage>
        <taxon>Bacteria</taxon>
        <taxon>Bacillati</taxon>
        <taxon>Actinomycetota</taxon>
        <taxon>Actinomycetes</taxon>
        <taxon>Kitasatosporales</taxon>
        <taxon>Streptomycetaceae</taxon>
        <taxon>Streptomyces</taxon>
    </lineage>
</organism>
<dbReference type="AlphaFoldDB" id="I3NN50"/>
<dbReference type="PANTHER" id="PTHR48228:SF5">
    <property type="entry name" value="ALPHA-METHYLACYL-COA RACEMASE"/>
    <property type="match status" value="1"/>
</dbReference>
<feature type="region of interest" description="Disordered" evidence="1">
    <location>
        <begin position="283"/>
        <end position="325"/>
    </location>
</feature>
<dbReference type="InterPro" id="IPR023606">
    <property type="entry name" value="CoA-Trfase_III_dom_1_sf"/>
</dbReference>
<reference evidence="2" key="1">
    <citation type="journal article" date="2012" name="J. Am. Chem. Soc.">
        <title>Characterization of yatakemycin gene cluster revealing a radical S-adenosylmethionine dependent methyltransferase and highlighting spirocyclopropane biosynthesis.</title>
        <authorList>
            <person name="Huang W."/>
            <person name="Xu H."/>
            <person name="Li Y."/>
            <person name="Zhang F."/>
            <person name="Chen X.Y."/>
            <person name="He Q.L."/>
            <person name="Igarashi Y."/>
            <person name="Tang G.L."/>
        </authorList>
    </citation>
    <scope>NUCLEOTIDE SEQUENCE</scope>
    <source>
        <strain evidence="2">TP-A2060</strain>
    </source>
</reference>
<protein>
    <submittedName>
        <fullName evidence="2">YtkF</fullName>
    </submittedName>
</protein>
<dbReference type="Pfam" id="PF02515">
    <property type="entry name" value="CoA_transf_3"/>
    <property type="match status" value="2"/>
</dbReference>
<proteinExistence type="predicted"/>
<dbReference type="InterPro" id="IPR050509">
    <property type="entry name" value="CoA-transferase_III"/>
</dbReference>
<feature type="region of interest" description="Disordered" evidence="1">
    <location>
        <begin position="39"/>
        <end position="69"/>
    </location>
</feature>
<name>I3NN50_9ACTN</name>
<dbReference type="PANTHER" id="PTHR48228">
    <property type="entry name" value="SUCCINYL-COA--D-CITRAMALATE COA-TRANSFERASE"/>
    <property type="match status" value="1"/>
</dbReference>
<evidence type="ECO:0000256" key="1">
    <source>
        <dbReference type="SAM" id="MobiDB-lite"/>
    </source>
</evidence>
<evidence type="ECO:0000313" key="2">
    <source>
        <dbReference type="EMBL" id="ADZ13538.1"/>
    </source>
</evidence>
<dbReference type="GO" id="GO:0003824">
    <property type="term" value="F:catalytic activity"/>
    <property type="evidence" value="ECO:0007669"/>
    <property type="project" value="InterPro"/>
</dbReference>
<dbReference type="EMBL" id="JF429418">
    <property type="protein sequence ID" value="ADZ13538.1"/>
    <property type="molecule type" value="Genomic_DNA"/>
</dbReference>